<sequence length="116" mass="13621">MQILYDWSHFTYSEFYLYIFTNISPFYHNILEVFKPTPVHFFTYFTLTAAATFSTYGRDGSAGLTPAIHLPISLARYDYDTKSTFVRWECHELKDKKKNYKSASTSKQLNEDLNCT</sequence>
<protein>
    <submittedName>
        <fullName evidence="2">Uncharacterized protein</fullName>
    </submittedName>
</protein>
<dbReference type="Proteomes" id="UP000031668">
    <property type="component" value="Unassembled WGS sequence"/>
</dbReference>
<gene>
    <name evidence="2" type="ORF">RF11_04576</name>
</gene>
<evidence type="ECO:0000313" key="3">
    <source>
        <dbReference type="Proteomes" id="UP000031668"/>
    </source>
</evidence>
<reference evidence="2 3" key="1">
    <citation type="journal article" date="2014" name="Genome Biol. Evol.">
        <title>The genome of the myxosporean Thelohanellus kitauei shows adaptations to nutrient acquisition within its fish host.</title>
        <authorList>
            <person name="Yang Y."/>
            <person name="Xiong J."/>
            <person name="Zhou Z."/>
            <person name="Huo F."/>
            <person name="Miao W."/>
            <person name="Ran C."/>
            <person name="Liu Y."/>
            <person name="Zhang J."/>
            <person name="Feng J."/>
            <person name="Wang M."/>
            <person name="Wang M."/>
            <person name="Wang L."/>
            <person name="Yao B."/>
        </authorList>
    </citation>
    <scope>NUCLEOTIDE SEQUENCE [LARGE SCALE GENOMIC DNA]</scope>
    <source>
        <strain evidence="2">Wuqing</strain>
    </source>
</reference>
<organism evidence="2 3">
    <name type="scientific">Thelohanellus kitauei</name>
    <name type="common">Myxosporean</name>
    <dbReference type="NCBI Taxonomy" id="669202"/>
    <lineage>
        <taxon>Eukaryota</taxon>
        <taxon>Metazoa</taxon>
        <taxon>Cnidaria</taxon>
        <taxon>Myxozoa</taxon>
        <taxon>Myxosporea</taxon>
        <taxon>Bivalvulida</taxon>
        <taxon>Platysporina</taxon>
        <taxon>Myxobolidae</taxon>
        <taxon>Thelohanellus</taxon>
    </lineage>
</organism>
<comment type="caution">
    <text evidence="2">The sequence shown here is derived from an EMBL/GenBank/DDBJ whole genome shotgun (WGS) entry which is preliminary data.</text>
</comment>
<evidence type="ECO:0000313" key="2">
    <source>
        <dbReference type="EMBL" id="KII74137.1"/>
    </source>
</evidence>
<keyword evidence="3" id="KW-1185">Reference proteome</keyword>
<proteinExistence type="predicted"/>
<evidence type="ECO:0000256" key="1">
    <source>
        <dbReference type="SAM" id="MobiDB-lite"/>
    </source>
</evidence>
<dbReference type="AlphaFoldDB" id="A0A0C2NJF0"/>
<dbReference type="EMBL" id="JWZT01000523">
    <property type="protein sequence ID" value="KII74137.1"/>
    <property type="molecule type" value="Genomic_DNA"/>
</dbReference>
<feature type="region of interest" description="Disordered" evidence="1">
    <location>
        <begin position="96"/>
        <end position="116"/>
    </location>
</feature>
<name>A0A0C2NJF0_THEKT</name>
<accession>A0A0C2NJF0</accession>
<feature type="compositionally biased region" description="Polar residues" evidence="1">
    <location>
        <begin position="101"/>
        <end position="116"/>
    </location>
</feature>